<reference evidence="1 2" key="1">
    <citation type="submission" date="2023-05" db="EMBL/GenBank/DDBJ databases">
        <title>Genome sequence of Pinibacter sp. MAH-24.</title>
        <authorList>
            <person name="Huq M.A."/>
        </authorList>
    </citation>
    <scope>NUCLEOTIDE SEQUENCE [LARGE SCALE GENOMIC DNA]</scope>
    <source>
        <strain evidence="1 2">MAH-24</strain>
    </source>
</reference>
<keyword evidence="2" id="KW-1185">Reference proteome</keyword>
<dbReference type="RefSeq" id="WP_282333059.1">
    <property type="nucleotide sequence ID" value="NZ_JASBRG010000002.1"/>
</dbReference>
<gene>
    <name evidence="1" type="ORF">QJ048_04105</name>
</gene>
<dbReference type="EMBL" id="JASBRG010000002">
    <property type="protein sequence ID" value="MDI3318940.1"/>
    <property type="molecule type" value="Genomic_DNA"/>
</dbReference>
<evidence type="ECO:0000313" key="1">
    <source>
        <dbReference type="EMBL" id="MDI3318940.1"/>
    </source>
</evidence>
<comment type="caution">
    <text evidence="1">The sequence shown here is derived from an EMBL/GenBank/DDBJ whole genome shotgun (WGS) entry which is preliminary data.</text>
</comment>
<protein>
    <submittedName>
        <fullName evidence="1">Uncharacterized protein</fullName>
    </submittedName>
</protein>
<accession>A0ABT6R8Q4</accession>
<evidence type="ECO:0000313" key="2">
    <source>
        <dbReference type="Proteomes" id="UP001226434"/>
    </source>
</evidence>
<name>A0ABT6R8Q4_9BACT</name>
<organism evidence="1 2">
    <name type="scientific">Pinibacter soli</name>
    <dbReference type="NCBI Taxonomy" id="3044211"/>
    <lineage>
        <taxon>Bacteria</taxon>
        <taxon>Pseudomonadati</taxon>
        <taxon>Bacteroidota</taxon>
        <taxon>Chitinophagia</taxon>
        <taxon>Chitinophagales</taxon>
        <taxon>Chitinophagaceae</taxon>
        <taxon>Pinibacter</taxon>
    </lineage>
</organism>
<dbReference type="Proteomes" id="UP001226434">
    <property type="component" value="Unassembled WGS sequence"/>
</dbReference>
<proteinExistence type="predicted"/>
<sequence>MKAVLINGGIVLCLTLSLNGFSQQHKVADNATPSQPLLFKNLQAKTNCPLSVIDKSFSYNKGRQIILNIDTDLSIAGEVLEKSQPDPQVETINVRCTNYGNALLTLSRIKQEDGTISYTGIIHSRTSGDVLLLVNENGHYFFKKQQHSLVIADCPLPE</sequence>